<dbReference type="Pfam" id="PF08652">
    <property type="entry name" value="RAI1"/>
    <property type="match status" value="1"/>
</dbReference>
<comment type="similarity">
    <text evidence="2 7">Belongs to the DXO/Dom3Z family.</text>
</comment>
<comment type="function">
    <text evidence="7">Decapping enzyme for NAD-capped RNAs: specifically hydrolyzes the nicotinamide adenine dinucleotide (NAD) cap from a subset of RNAs by removing the entire NAD moiety from the 5'-end of an NAD-capped RNA.</text>
</comment>
<dbReference type="GO" id="GO:0004518">
    <property type="term" value="F:nuclease activity"/>
    <property type="evidence" value="ECO:0007669"/>
    <property type="project" value="UniProtKB-KW"/>
</dbReference>
<comment type="catalytic activity">
    <reaction evidence="6">
        <text>a 5'-end NAD(+)-phospho-ribonucleoside in mRNA + H2O = a 5'-end phospho-ribonucleoside in mRNA + NAD(+) + H(+)</text>
        <dbReference type="Rhea" id="RHEA:60880"/>
        <dbReference type="Rhea" id="RHEA-COMP:15692"/>
        <dbReference type="Rhea" id="RHEA-COMP:15698"/>
        <dbReference type="ChEBI" id="CHEBI:15377"/>
        <dbReference type="ChEBI" id="CHEBI:15378"/>
        <dbReference type="ChEBI" id="CHEBI:57540"/>
        <dbReference type="ChEBI" id="CHEBI:138282"/>
        <dbReference type="ChEBI" id="CHEBI:144029"/>
    </reaction>
    <physiologicalReaction direction="left-to-right" evidence="6">
        <dbReference type="Rhea" id="RHEA:60881"/>
    </physiologicalReaction>
</comment>
<evidence type="ECO:0000313" key="10">
    <source>
        <dbReference type="CGD" id="CAL0000166261"/>
    </source>
</evidence>
<keyword evidence="7" id="KW-0547">Nucleotide-binding</keyword>
<feature type="domain" description="RAI1-like" evidence="9">
    <location>
        <begin position="82"/>
        <end position="388"/>
    </location>
</feature>
<dbReference type="EMBL" id="FM992695">
    <property type="protein sequence ID" value="CAX40058.1"/>
    <property type="molecule type" value="Genomic_DNA"/>
</dbReference>
<dbReference type="OrthoDB" id="5853397at2759"/>
<sequence length="403" mass="47226">MDRIPLSVFEKLNNQDLCSDVPEDRFVSKCLRSQETFSTPCKEWTYFTKGNNILEFHDTTGLNKVLISFTQPAKKRKQKKPNGSRNQPKIIGSDLTEGFSEFKPESLKDVYSFDDILRSIQYLIHNKKFNLDDLKIVTIRRHLQKLMTIPIYKQEVQFNVIYWKGMIFFAYDWKSESTNNNDDNSSSKYHKLMQYTGFKFEKVLSEGIKDSNFYTVVQHCVDNIPVIYTAEIDCSIDKEKGLENYVELKTHSKLPDDKISTINKLNKKLLSTFIQTKFIDCQHSIVGFRSTDLKIASIKKYTQRELASVINSFPVFLTDKCSINTKSIFQWYNLVINWIVSKEITDPNTPQIFRLSFKRAQELINSYLIMEKIQDDTIFNDLIPKWFQSFIINTSNNPLYVHD</sequence>
<evidence type="ECO:0000256" key="2">
    <source>
        <dbReference type="ARBA" id="ARBA00006562"/>
    </source>
</evidence>
<dbReference type="GO" id="GO:0005829">
    <property type="term" value="C:cytosol"/>
    <property type="evidence" value="ECO:0007669"/>
    <property type="project" value="TreeGrafter"/>
</dbReference>
<dbReference type="GO" id="GO:0000956">
    <property type="term" value="P:nuclear-transcribed mRNA catabolic process"/>
    <property type="evidence" value="ECO:0007669"/>
    <property type="project" value="TreeGrafter"/>
</dbReference>
<dbReference type="AlphaFoldDB" id="B9WLU6"/>
<comment type="catalytic activity">
    <reaction evidence="5">
        <text>a 5'-end triphospho-ribonucleoside in mRNA + H2O = a 5'-end phospho-ribonucleoside in mRNA + diphosphate + H(+)</text>
        <dbReference type="Rhea" id="RHEA:78683"/>
        <dbReference type="Rhea" id="RHEA-COMP:15692"/>
        <dbReference type="Rhea" id="RHEA-COMP:17164"/>
        <dbReference type="ChEBI" id="CHEBI:15377"/>
        <dbReference type="ChEBI" id="CHEBI:15378"/>
        <dbReference type="ChEBI" id="CHEBI:33019"/>
        <dbReference type="ChEBI" id="CHEBI:138282"/>
        <dbReference type="ChEBI" id="CHEBI:167618"/>
    </reaction>
    <physiologicalReaction direction="left-to-right" evidence="5">
        <dbReference type="Rhea" id="RHEA:78684"/>
    </physiologicalReaction>
</comment>
<evidence type="ECO:0000313" key="11">
    <source>
        <dbReference type="EMBL" id="CAX40058.1"/>
    </source>
</evidence>
<evidence type="ECO:0000313" key="12">
    <source>
        <dbReference type="Proteomes" id="UP000002605"/>
    </source>
</evidence>
<keyword evidence="7" id="KW-0694">RNA-binding</keyword>
<name>B9WLU6_CANDC</name>
<comment type="cofactor">
    <cofactor evidence="1 7">
        <name>a divalent metal cation</name>
        <dbReference type="ChEBI" id="CHEBI:60240"/>
    </cofactor>
</comment>
<dbReference type="PANTHER" id="PTHR12395">
    <property type="entry name" value="DOM-3 RELATED"/>
    <property type="match status" value="1"/>
</dbReference>
<feature type="compositionally biased region" description="Basic residues" evidence="8">
    <location>
        <begin position="73"/>
        <end position="82"/>
    </location>
</feature>
<dbReference type="InterPro" id="IPR013961">
    <property type="entry name" value="RAI1"/>
</dbReference>
<keyword evidence="7" id="KW-0378">Hydrolase</keyword>
<feature type="region of interest" description="Disordered" evidence="8">
    <location>
        <begin position="72"/>
        <end position="92"/>
    </location>
</feature>
<dbReference type="GO" id="GO:0000166">
    <property type="term" value="F:nucleotide binding"/>
    <property type="evidence" value="ECO:0007669"/>
    <property type="project" value="UniProtKB-KW"/>
</dbReference>
<dbReference type="PANTHER" id="PTHR12395:SF9">
    <property type="entry name" value="DECAPPING AND EXORIBONUCLEASE PROTEIN"/>
    <property type="match status" value="1"/>
</dbReference>
<reference evidence="11 12" key="1">
    <citation type="journal article" date="2009" name="Genome Res.">
        <title>Comparative genomics of the fungal pathogens Candida dubliniensis and Candida albicans.</title>
        <authorList>
            <person name="Jackson A.P."/>
            <person name="Gamble J.A."/>
            <person name="Yeomans T."/>
            <person name="Moran G.P."/>
            <person name="Saunders D."/>
            <person name="Harris D."/>
            <person name="Aslett M."/>
            <person name="Barrell J.F."/>
            <person name="Butler G."/>
            <person name="Citiulo F."/>
            <person name="Coleman D.C."/>
            <person name="de Groot P.W.J."/>
            <person name="Goodwin T.J."/>
            <person name="Quail M.A."/>
            <person name="McQuillan J."/>
            <person name="Munro C.A."/>
            <person name="Pain A."/>
            <person name="Poulter R.T."/>
            <person name="Rajandream M.A."/>
            <person name="Renauld H."/>
            <person name="Spiering M.J."/>
            <person name="Tivey A."/>
            <person name="Gow N.A.R."/>
            <person name="Barrell B."/>
            <person name="Sullivan D.J."/>
            <person name="Berriman M."/>
        </authorList>
    </citation>
    <scope>NUCLEOTIDE SEQUENCE [LARGE SCALE GENOMIC DNA]</scope>
    <source>
        <strain evidence="12">CD36 / ATCC MYA-646 / CBS 7987 / NCPF 3949 / NRRL Y-17841</strain>
    </source>
</reference>
<keyword evidence="3 7" id="KW-0540">Nuclease</keyword>
<dbReference type="eggNOG" id="KOG1982">
    <property type="taxonomic scope" value="Eukaryota"/>
</dbReference>
<evidence type="ECO:0000259" key="9">
    <source>
        <dbReference type="Pfam" id="PF08652"/>
    </source>
</evidence>
<dbReference type="CGD" id="CAL0000166261">
    <property type="gene designation" value="Cd36_30430"/>
</dbReference>
<dbReference type="RefSeq" id="XP_002422057.1">
    <property type="nucleotide sequence ID" value="XM_002422012.1"/>
</dbReference>
<dbReference type="GO" id="GO:0034353">
    <property type="term" value="F:mRNA 5'-diphosphatase activity"/>
    <property type="evidence" value="ECO:0007669"/>
    <property type="project" value="TreeGrafter"/>
</dbReference>
<evidence type="ECO:0000256" key="7">
    <source>
        <dbReference type="RuleBase" id="RU367113"/>
    </source>
</evidence>
<evidence type="ECO:0000256" key="5">
    <source>
        <dbReference type="ARBA" id="ARBA00044692"/>
    </source>
</evidence>
<proteinExistence type="inferred from homology"/>
<evidence type="ECO:0000256" key="6">
    <source>
        <dbReference type="ARBA" id="ARBA00048124"/>
    </source>
</evidence>
<dbReference type="GeneID" id="8050170"/>
<dbReference type="GO" id="GO:0005634">
    <property type="term" value="C:nucleus"/>
    <property type="evidence" value="ECO:0007669"/>
    <property type="project" value="UniProtKB-SubCell"/>
</dbReference>
<dbReference type="GO" id="GO:0110155">
    <property type="term" value="P:NAD-cap decapping"/>
    <property type="evidence" value="ECO:0007669"/>
    <property type="project" value="TreeGrafter"/>
</dbReference>
<evidence type="ECO:0000256" key="4">
    <source>
        <dbReference type="ARBA" id="ARBA00044676"/>
    </source>
</evidence>
<comment type="catalytic activity">
    <reaction evidence="4">
        <text>a 5'-end (N(7)-methyl 5'-triphosphoguanosine)-ribonucleoside-ribonucleotide in mRNA + H2O = a (N(7)-methyl 5'-triphosphoguanosine)-nucleoside + a 5'-end phospho-ribonucleoside in mRNA + H(+)</text>
        <dbReference type="Rhea" id="RHEA:66928"/>
        <dbReference type="Rhea" id="RHEA-COMP:15692"/>
        <dbReference type="Rhea" id="RHEA-COMP:17313"/>
        <dbReference type="ChEBI" id="CHEBI:15377"/>
        <dbReference type="ChEBI" id="CHEBI:15378"/>
        <dbReference type="ChEBI" id="CHEBI:138282"/>
        <dbReference type="ChEBI" id="CHEBI:172876"/>
        <dbReference type="ChEBI" id="CHEBI:172877"/>
    </reaction>
    <physiologicalReaction direction="left-to-right" evidence="4">
        <dbReference type="Rhea" id="RHEA:66929"/>
    </physiologicalReaction>
</comment>
<evidence type="ECO:0000256" key="1">
    <source>
        <dbReference type="ARBA" id="ARBA00001968"/>
    </source>
</evidence>
<evidence type="ECO:0000256" key="8">
    <source>
        <dbReference type="SAM" id="MobiDB-lite"/>
    </source>
</evidence>
<dbReference type="GO" id="GO:0046872">
    <property type="term" value="F:metal ion binding"/>
    <property type="evidence" value="ECO:0007669"/>
    <property type="project" value="UniProtKB-KW"/>
</dbReference>
<comment type="subcellular location">
    <subcellularLocation>
        <location evidence="7">Nucleus</location>
    </subcellularLocation>
</comment>
<dbReference type="GO" id="GO:0003723">
    <property type="term" value="F:RNA binding"/>
    <property type="evidence" value="ECO:0007669"/>
    <property type="project" value="UniProtKB-KW"/>
</dbReference>
<accession>B9WLU6</accession>
<keyword evidence="7" id="KW-0539">Nucleus</keyword>
<dbReference type="VEuPathDB" id="FungiDB:CD36_30430"/>
<dbReference type="InterPro" id="IPR039039">
    <property type="entry name" value="RAI1-like_fam"/>
</dbReference>
<gene>
    <name evidence="10" type="ordered locus">Cd36_30430</name>
    <name evidence="11" type="ORF">CD36_30430</name>
</gene>
<organism evidence="11 12">
    <name type="scientific">Candida dubliniensis (strain CD36 / ATCC MYA-646 / CBS 7987 / NCPF 3949 / NRRL Y-17841)</name>
    <name type="common">Yeast</name>
    <dbReference type="NCBI Taxonomy" id="573826"/>
    <lineage>
        <taxon>Eukaryota</taxon>
        <taxon>Fungi</taxon>
        <taxon>Dikarya</taxon>
        <taxon>Ascomycota</taxon>
        <taxon>Saccharomycotina</taxon>
        <taxon>Pichiomycetes</taxon>
        <taxon>Debaryomycetaceae</taxon>
        <taxon>Candida/Lodderomyces clade</taxon>
        <taxon>Candida</taxon>
    </lineage>
</organism>
<keyword evidence="7" id="KW-0479">Metal-binding</keyword>
<dbReference type="Proteomes" id="UP000002605">
    <property type="component" value="Chromosome R"/>
</dbReference>
<keyword evidence="12" id="KW-1185">Reference proteome</keyword>
<protein>
    <recommendedName>
        <fullName evidence="7">Decapping nuclease</fullName>
        <ecNumber evidence="7">3.6.1.-</ecNumber>
    </recommendedName>
</protein>
<dbReference type="HOGENOM" id="CLU_674429_0_0_1"/>
<dbReference type="EC" id="3.6.1.-" evidence="7"/>
<dbReference type="KEGG" id="cdu:CD36_30430"/>
<evidence type="ECO:0000256" key="3">
    <source>
        <dbReference type="ARBA" id="ARBA00022722"/>
    </source>
</evidence>